<evidence type="ECO:0000313" key="3">
    <source>
        <dbReference type="Proteomes" id="UP000698800"/>
    </source>
</evidence>
<gene>
    <name evidence="2" type="ORF">FGG08_007001</name>
</gene>
<keyword evidence="1" id="KW-0812">Transmembrane</keyword>
<evidence type="ECO:0000313" key="2">
    <source>
        <dbReference type="EMBL" id="KAH0536096.1"/>
    </source>
</evidence>
<dbReference type="Proteomes" id="UP000698800">
    <property type="component" value="Unassembled WGS sequence"/>
</dbReference>
<reference evidence="2" key="1">
    <citation type="submission" date="2021-03" db="EMBL/GenBank/DDBJ databases">
        <title>Comparative genomics and phylogenomic investigation of the class Geoglossomycetes provide insights into ecological specialization and systematics.</title>
        <authorList>
            <person name="Melie T."/>
            <person name="Pirro S."/>
            <person name="Miller A.N."/>
            <person name="Quandt A."/>
        </authorList>
    </citation>
    <scope>NUCLEOTIDE SEQUENCE</scope>
    <source>
        <strain evidence="2">GBOQ0MN5Z8</strain>
    </source>
</reference>
<dbReference type="OrthoDB" id="3751678at2759"/>
<accession>A0A9P8I2B2</accession>
<organism evidence="2 3">
    <name type="scientific">Glutinoglossum americanum</name>
    <dbReference type="NCBI Taxonomy" id="1670608"/>
    <lineage>
        <taxon>Eukaryota</taxon>
        <taxon>Fungi</taxon>
        <taxon>Dikarya</taxon>
        <taxon>Ascomycota</taxon>
        <taxon>Pezizomycotina</taxon>
        <taxon>Geoglossomycetes</taxon>
        <taxon>Geoglossales</taxon>
        <taxon>Geoglossaceae</taxon>
        <taxon>Glutinoglossum</taxon>
    </lineage>
</organism>
<proteinExistence type="predicted"/>
<keyword evidence="3" id="KW-1185">Reference proteome</keyword>
<dbReference type="EMBL" id="JAGHQL010000235">
    <property type="protein sequence ID" value="KAH0536096.1"/>
    <property type="molecule type" value="Genomic_DNA"/>
</dbReference>
<protein>
    <submittedName>
        <fullName evidence="2">Uncharacterized protein</fullName>
    </submittedName>
</protein>
<keyword evidence="1" id="KW-1133">Transmembrane helix</keyword>
<feature type="transmembrane region" description="Helical" evidence="1">
    <location>
        <begin position="76"/>
        <end position="94"/>
    </location>
</feature>
<keyword evidence="1" id="KW-0472">Membrane</keyword>
<dbReference type="AlphaFoldDB" id="A0A9P8I2B2"/>
<sequence length="295" mass="31061">MNSDESHVNEAAVSNAEDDDAAIAIGLDVDEDALSYLSGADGEDYEFDSGVITSEEIGEKLRQTGSITARLSLAHFGIYASTPAALLVFSFSLFPARGLRHRFKSASLALHFHPLTSPSQLHIHKISPNEAYGPPTSSLTSHTISLGASLGAGVTGAALEPNIKTSKTYVRSERAKVRGVALGTPRATKVRWLLEENSVQKDGVPVHFEVAVLLGGCKGGFEVEVGVKTCVGWFGGVRRGAVWPLQGKGKGRIKVADVGRGDGGAGTWKGKELVDGNLDEVDLAAFTSFAEGKEG</sequence>
<comment type="caution">
    <text evidence="2">The sequence shown here is derived from an EMBL/GenBank/DDBJ whole genome shotgun (WGS) entry which is preliminary data.</text>
</comment>
<name>A0A9P8I2B2_9PEZI</name>
<evidence type="ECO:0000256" key="1">
    <source>
        <dbReference type="SAM" id="Phobius"/>
    </source>
</evidence>